<proteinExistence type="predicted"/>
<keyword evidence="1" id="KW-0472">Membrane</keyword>
<accession>A0A6G0Z9B5</accession>
<sequence length="99" mass="10675">MNVGSEEERVDLSSWPTVVKDETWLVHTPSVNSQFSIGHSLKTSGFTMRPKSAMVLCNKKNALVSSSSSSSTSSLSQSSLMFPVSMLAVAFGLGYLLEK</sequence>
<reference evidence="2 3" key="1">
    <citation type="submission" date="2019-08" db="EMBL/GenBank/DDBJ databases">
        <title>Whole genome of Aphis craccivora.</title>
        <authorList>
            <person name="Voronova N.V."/>
            <person name="Shulinski R.S."/>
            <person name="Bandarenka Y.V."/>
            <person name="Zhorov D.G."/>
            <person name="Warner D."/>
        </authorList>
    </citation>
    <scope>NUCLEOTIDE SEQUENCE [LARGE SCALE GENOMIC DNA]</scope>
    <source>
        <strain evidence="2">180601</strain>
        <tissue evidence="2">Whole Body</tissue>
    </source>
</reference>
<gene>
    <name evidence="2" type="ORF">FWK35_00028207</name>
</gene>
<evidence type="ECO:0000256" key="1">
    <source>
        <dbReference type="SAM" id="Phobius"/>
    </source>
</evidence>
<dbReference type="AlphaFoldDB" id="A0A6G0Z9B5"/>
<dbReference type="OrthoDB" id="1740265at2759"/>
<feature type="transmembrane region" description="Helical" evidence="1">
    <location>
        <begin position="80"/>
        <end position="97"/>
    </location>
</feature>
<dbReference type="Proteomes" id="UP000478052">
    <property type="component" value="Unassembled WGS sequence"/>
</dbReference>
<protein>
    <submittedName>
        <fullName evidence="2">Maltase A1-like</fullName>
    </submittedName>
</protein>
<keyword evidence="1" id="KW-1133">Transmembrane helix</keyword>
<keyword evidence="1" id="KW-0812">Transmembrane</keyword>
<keyword evidence="3" id="KW-1185">Reference proteome</keyword>
<comment type="caution">
    <text evidence="2">The sequence shown here is derived from an EMBL/GenBank/DDBJ whole genome shotgun (WGS) entry which is preliminary data.</text>
</comment>
<dbReference type="EMBL" id="VUJU01001072">
    <property type="protein sequence ID" value="KAF0766939.1"/>
    <property type="molecule type" value="Genomic_DNA"/>
</dbReference>
<evidence type="ECO:0000313" key="2">
    <source>
        <dbReference type="EMBL" id="KAF0766939.1"/>
    </source>
</evidence>
<organism evidence="2 3">
    <name type="scientific">Aphis craccivora</name>
    <name type="common">Cowpea aphid</name>
    <dbReference type="NCBI Taxonomy" id="307492"/>
    <lineage>
        <taxon>Eukaryota</taxon>
        <taxon>Metazoa</taxon>
        <taxon>Ecdysozoa</taxon>
        <taxon>Arthropoda</taxon>
        <taxon>Hexapoda</taxon>
        <taxon>Insecta</taxon>
        <taxon>Pterygota</taxon>
        <taxon>Neoptera</taxon>
        <taxon>Paraneoptera</taxon>
        <taxon>Hemiptera</taxon>
        <taxon>Sternorrhyncha</taxon>
        <taxon>Aphidomorpha</taxon>
        <taxon>Aphidoidea</taxon>
        <taxon>Aphididae</taxon>
        <taxon>Aphidini</taxon>
        <taxon>Aphis</taxon>
        <taxon>Aphis</taxon>
    </lineage>
</organism>
<evidence type="ECO:0000313" key="3">
    <source>
        <dbReference type="Proteomes" id="UP000478052"/>
    </source>
</evidence>
<name>A0A6G0Z9B5_APHCR</name>